<dbReference type="CDD" id="cd00067">
    <property type="entry name" value="GAL4"/>
    <property type="match status" value="1"/>
</dbReference>
<keyword evidence="3" id="KW-0238">DNA-binding</keyword>
<dbReference type="SMART" id="SM00066">
    <property type="entry name" value="GAL4"/>
    <property type="match status" value="1"/>
</dbReference>
<dbReference type="Gene3D" id="4.10.240.10">
    <property type="entry name" value="Zn(2)-C6 fungal-type DNA-binding domain"/>
    <property type="match status" value="1"/>
</dbReference>
<dbReference type="EMBL" id="KZ857442">
    <property type="protein sequence ID" value="RDX45011.1"/>
    <property type="molecule type" value="Genomic_DNA"/>
</dbReference>
<evidence type="ECO:0000313" key="8">
    <source>
        <dbReference type="Proteomes" id="UP000256964"/>
    </source>
</evidence>
<dbReference type="OrthoDB" id="2399539at2759"/>
<sequence>MSTAHMSYDDYGFPHTTSPHPPPYDISYGLGGIPLHSSAVYPPSHLDASTSSTHPGLLSSHPPPDSTYSSFFPTQHDHFVAQQYLSGAGNVLLNHHAPLYPARVLRQPSPSPRPHPHSQPHPHPIYNAGHPSAPDPAYVLPTSEWNGNIPYPAHYDPVGSAAAYVRGLTDIIDSSHTVQSQQASLASHVPEQQHLSGSLDPNTGEFHRTVEHPRLRTAQACEKCRIRKAKCTGETPCSRCLSRGLQCEYAPERKMRGPNKNKRVEASPKPDKAKPRQRKDTATSEPCDSSSDGHASDNSSPPACASRSSSTHSSPAPPPPRLIAPLESRGRPRAATLGLGAIGRLESFHNSAAGPSRGHQFVVPSARPRPPAIDLASEREYVPRMMTQHVGVPEEVPLRAQRQDSRPTSLPSYLIDSYSRVALKGEDASSQSSGYDSRPPSQDMSHFMSDSPASSSDMSTPISPMSLNFETEFQYSEHIPSDFGHFVGDAGPEHPFGDDVHLFEHHDDLLRPKSVQSIVHHGWDALHNDDRTPRGLDNADMLMYP</sequence>
<dbReference type="InterPro" id="IPR036864">
    <property type="entry name" value="Zn2-C6_fun-type_DNA-bd_sf"/>
</dbReference>
<dbReference type="GO" id="GO:0003677">
    <property type="term" value="F:DNA binding"/>
    <property type="evidence" value="ECO:0007669"/>
    <property type="project" value="UniProtKB-KW"/>
</dbReference>
<dbReference type="InterPro" id="IPR001138">
    <property type="entry name" value="Zn2Cys6_DnaBD"/>
</dbReference>
<dbReference type="Proteomes" id="UP000256964">
    <property type="component" value="Unassembled WGS sequence"/>
</dbReference>
<feature type="compositionally biased region" description="Basic and acidic residues" evidence="5">
    <location>
        <begin position="262"/>
        <end position="282"/>
    </location>
</feature>
<evidence type="ECO:0000256" key="4">
    <source>
        <dbReference type="ARBA" id="ARBA00023163"/>
    </source>
</evidence>
<name>A0A371CXL9_9APHY</name>
<dbReference type="PANTHER" id="PTHR47663">
    <property type="entry name" value="XYLANOLYTIC TRANSCRIPTIONAL ACTIVATOR XLNR-RELATED"/>
    <property type="match status" value="1"/>
</dbReference>
<feature type="compositionally biased region" description="Polar residues" evidence="5">
    <location>
        <begin position="428"/>
        <end position="443"/>
    </location>
</feature>
<feature type="region of interest" description="Disordered" evidence="5">
    <location>
        <begin position="44"/>
        <end position="66"/>
    </location>
</feature>
<dbReference type="GO" id="GO:0000981">
    <property type="term" value="F:DNA-binding transcription factor activity, RNA polymerase II-specific"/>
    <property type="evidence" value="ECO:0007669"/>
    <property type="project" value="InterPro"/>
</dbReference>
<evidence type="ECO:0000259" key="6">
    <source>
        <dbReference type="PROSITE" id="PS50048"/>
    </source>
</evidence>
<accession>A0A371CXL9</accession>
<feature type="region of interest" description="Disordered" evidence="5">
    <location>
        <begin position="425"/>
        <end position="464"/>
    </location>
</feature>
<dbReference type="Pfam" id="PF00172">
    <property type="entry name" value="Zn_clus"/>
    <property type="match status" value="1"/>
</dbReference>
<feature type="region of interest" description="Disordered" evidence="5">
    <location>
        <begin position="182"/>
        <end position="206"/>
    </location>
</feature>
<evidence type="ECO:0000256" key="2">
    <source>
        <dbReference type="ARBA" id="ARBA00023015"/>
    </source>
</evidence>
<dbReference type="PROSITE" id="PS50048">
    <property type="entry name" value="ZN2_CY6_FUNGAL_2"/>
    <property type="match status" value="1"/>
</dbReference>
<feature type="region of interest" description="Disordered" evidence="5">
    <location>
        <begin position="252"/>
        <end position="329"/>
    </location>
</feature>
<evidence type="ECO:0000313" key="7">
    <source>
        <dbReference type="EMBL" id="RDX45011.1"/>
    </source>
</evidence>
<feature type="domain" description="Zn(2)-C6 fungal-type" evidence="6">
    <location>
        <begin position="220"/>
        <end position="249"/>
    </location>
</feature>
<evidence type="ECO:0000256" key="3">
    <source>
        <dbReference type="ARBA" id="ARBA00023125"/>
    </source>
</evidence>
<evidence type="ECO:0000256" key="5">
    <source>
        <dbReference type="SAM" id="MobiDB-lite"/>
    </source>
</evidence>
<protein>
    <recommendedName>
        <fullName evidence="6">Zn(2)-C6 fungal-type domain-containing protein</fullName>
    </recommendedName>
</protein>
<proteinExistence type="predicted"/>
<feature type="region of interest" description="Disordered" evidence="5">
    <location>
        <begin position="104"/>
        <end position="133"/>
    </location>
</feature>
<reference evidence="7 8" key="1">
    <citation type="journal article" date="2018" name="Biotechnol. Biofuels">
        <title>Integrative visual omics of the white-rot fungus Polyporus brumalis exposes the biotechnological potential of its oxidative enzymes for delignifying raw plant biomass.</title>
        <authorList>
            <person name="Miyauchi S."/>
            <person name="Rancon A."/>
            <person name="Drula E."/>
            <person name="Hage H."/>
            <person name="Chaduli D."/>
            <person name="Favel A."/>
            <person name="Grisel S."/>
            <person name="Henrissat B."/>
            <person name="Herpoel-Gimbert I."/>
            <person name="Ruiz-Duenas F.J."/>
            <person name="Chevret D."/>
            <person name="Hainaut M."/>
            <person name="Lin J."/>
            <person name="Wang M."/>
            <person name="Pangilinan J."/>
            <person name="Lipzen A."/>
            <person name="Lesage-Meessen L."/>
            <person name="Navarro D."/>
            <person name="Riley R."/>
            <person name="Grigoriev I.V."/>
            <person name="Zhou S."/>
            <person name="Raouche S."/>
            <person name="Rosso M.N."/>
        </authorList>
    </citation>
    <scope>NUCLEOTIDE SEQUENCE [LARGE SCALE GENOMIC DNA]</scope>
    <source>
        <strain evidence="7 8">BRFM 1820</strain>
    </source>
</reference>
<dbReference type="PANTHER" id="PTHR47663:SF1">
    <property type="entry name" value="XYLANOLYTIC TRANSCRIPTIONAL ACTIVATOR XLNR-RELATED"/>
    <property type="match status" value="1"/>
</dbReference>
<feature type="compositionally biased region" description="Low complexity" evidence="5">
    <location>
        <begin position="444"/>
        <end position="464"/>
    </location>
</feature>
<dbReference type="GO" id="GO:0008270">
    <property type="term" value="F:zinc ion binding"/>
    <property type="evidence" value="ECO:0007669"/>
    <property type="project" value="InterPro"/>
</dbReference>
<feature type="region of interest" description="Disordered" evidence="5">
    <location>
        <begin position="350"/>
        <end position="370"/>
    </location>
</feature>
<dbReference type="STRING" id="139420.A0A371CXL9"/>
<keyword evidence="2" id="KW-0805">Transcription regulation</keyword>
<keyword evidence="8" id="KW-1185">Reference proteome</keyword>
<feature type="region of interest" description="Disordered" evidence="5">
    <location>
        <begin position="392"/>
        <end position="411"/>
    </location>
</feature>
<feature type="compositionally biased region" description="Low complexity" evidence="5">
    <location>
        <begin position="288"/>
        <end position="314"/>
    </location>
</feature>
<dbReference type="PROSITE" id="PS00463">
    <property type="entry name" value="ZN2_CY6_FUNGAL_1"/>
    <property type="match status" value="1"/>
</dbReference>
<dbReference type="AlphaFoldDB" id="A0A371CXL9"/>
<dbReference type="InterPro" id="IPR051439">
    <property type="entry name" value="XlnR/Xlr1"/>
</dbReference>
<evidence type="ECO:0000256" key="1">
    <source>
        <dbReference type="ARBA" id="ARBA00022833"/>
    </source>
</evidence>
<keyword evidence="1" id="KW-0862">Zinc</keyword>
<organism evidence="7 8">
    <name type="scientific">Lentinus brumalis</name>
    <dbReference type="NCBI Taxonomy" id="2498619"/>
    <lineage>
        <taxon>Eukaryota</taxon>
        <taxon>Fungi</taxon>
        <taxon>Dikarya</taxon>
        <taxon>Basidiomycota</taxon>
        <taxon>Agaricomycotina</taxon>
        <taxon>Agaricomycetes</taxon>
        <taxon>Polyporales</taxon>
        <taxon>Polyporaceae</taxon>
        <taxon>Lentinus</taxon>
    </lineage>
</organism>
<keyword evidence="4" id="KW-0804">Transcription</keyword>
<dbReference type="SUPFAM" id="SSF57701">
    <property type="entry name" value="Zn2/Cys6 DNA-binding domain"/>
    <property type="match status" value="1"/>
</dbReference>
<gene>
    <name evidence="7" type="ORF">OH76DRAFT_1457770</name>
</gene>